<dbReference type="RefSeq" id="WP_238457257.1">
    <property type="nucleotide sequence ID" value="NZ_FNJU01000006.1"/>
</dbReference>
<feature type="domain" description="Bypass of forespore C C-terminal" evidence="1">
    <location>
        <begin position="104"/>
        <end position="177"/>
    </location>
</feature>
<evidence type="ECO:0000259" key="1">
    <source>
        <dbReference type="Pfam" id="PF08955"/>
    </source>
</evidence>
<name>A0A1H0V4M5_9BACI</name>
<dbReference type="InterPro" id="IPR015071">
    <property type="entry name" value="BOFC_N"/>
</dbReference>
<evidence type="ECO:0000259" key="2">
    <source>
        <dbReference type="Pfam" id="PF08977"/>
    </source>
</evidence>
<gene>
    <name evidence="3" type="ORF">SAMN05216565_10613</name>
</gene>
<sequence>MLRTITYSMMVGILLILSGFISDTEQQSLNQDKNQKQVEYEDGNGLNNPQVLTVILERVYLDGEVSEEIMEETIWAMEDFLAQYENWQLIYQDEEQVVFQQHVDDISPLLKSNGYFGISDEGVLTIFDGRPNSSNKVIQSFFQIDIERLESRQHDLLKKGIKVGNKAEYINVLETYRTFTSSP</sequence>
<dbReference type="InterPro" id="IPR038118">
    <property type="entry name" value="BOFC_N_sf"/>
</dbReference>
<evidence type="ECO:0000313" key="4">
    <source>
        <dbReference type="Proteomes" id="UP000199159"/>
    </source>
</evidence>
<proteinExistence type="predicted"/>
<protein>
    <submittedName>
        <fullName evidence="3">Forespore regulator of the sigma-K checkpoint</fullName>
    </submittedName>
</protein>
<keyword evidence="4" id="KW-1185">Reference proteome</keyword>
<reference evidence="4" key="1">
    <citation type="submission" date="2016-10" db="EMBL/GenBank/DDBJ databases">
        <authorList>
            <person name="Varghese N."/>
            <person name="Submissions S."/>
        </authorList>
    </citation>
    <scope>NUCLEOTIDE SEQUENCE [LARGE SCALE GENOMIC DNA]</scope>
    <source>
        <strain evidence="4">IBRC-M10078</strain>
    </source>
</reference>
<organism evidence="3 4">
    <name type="scientific">Litchfieldia salsa</name>
    <dbReference type="NCBI Taxonomy" id="930152"/>
    <lineage>
        <taxon>Bacteria</taxon>
        <taxon>Bacillati</taxon>
        <taxon>Bacillota</taxon>
        <taxon>Bacilli</taxon>
        <taxon>Bacillales</taxon>
        <taxon>Bacillaceae</taxon>
        <taxon>Litchfieldia</taxon>
    </lineage>
</organism>
<dbReference type="EMBL" id="FNJU01000006">
    <property type="protein sequence ID" value="SDP73482.1"/>
    <property type="molecule type" value="Genomic_DNA"/>
</dbReference>
<dbReference type="Pfam" id="PF08977">
    <property type="entry name" value="BOFC_N"/>
    <property type="match status" value="1"/>
</dbReference>
<dbReference type="InterPro" id="IPR015050">
    <property type="entry name" value="BofC_C"/>
</dbReference>
<dbReference type="Gene3D" id="3.10.20.420">
    <property type="entry name" value="Bypass-of-forespore C, N-terminal domain"/>
    <property type="match status" value="1"/>
</dbReference>
<dbReference type="Gene3D" id="3.30.70.1740">
    <property type="entry name" value="Bypass-of-forespore C, C-terminal domain"/>
    <property type="match status" value="1"/>
</dbReference>
<feature type="domain" description="Bypass-of-forespore C N-terminal" evidence="2">
    <location>
        <begin position="53"/>
        <end position="101"/>
    </location>
</feature>
<evidence type="ECO:0000313" key="3">
    <source>
        <dbReference type="EMBL" id="SDP73482.1"/>
    </source>
</evidence>
<dbReference type="Pfam" id="PF08955">
    <property type="entry name" value="BofC_C"/>
    <property type="match status" value="1"/>
</dbReference>
<dbReference type="AlphaFoldDB" id="A0A1H0V4M5"/>
<dbReference type="InterPro" id="IPR038117">
    <property type="entry name" value="BofC_C_sf"/>
</dbReference>
<dbReference type="STRING" id="930152.SAMN05216565_10613"/>
<accession>A0A1H0V4M5</accession>
<dbReference type="Proteomes" id="UP000199159">
    <property type="component" value="Unassembled WGS sequence"/>
</dbReference>